<dbReference type="GO" id="GO:0016616">
    <property type="term" value="F:oxidoreductase activity, acting on the CH-OH group of donors, NAD or NADP as acceptor"/>
    <property type="evidence" value="ECO:0007669"/>
    <property type="project" value="TreeGrafter"/>
</dbReference>
<dbReference type="Gene3D" id="3.40.50.720">
    <property type="entry name" value="NAD(P)-binding Rossmann-like Domain"/>
    <property type="match status" value="1"/>
</dbReference>
<dbReference type="InterPro" id="IPR050425">
    <property type="entry name" value="NAD(P)_dehydrat-like"/>
</dbReference>
<dbReference type="InterPro" id="IPR001509">
    <property type="entry name" value="Epimerase_deHydtase"/>
</dbReference>
<evidence type="ECO:0000256" key="2">
    <source>
        <dbReference type="ARBA" id="ARBA00023445"/>
    </source>
</evidence>
<keyword evidence="5" id="KW-1185">Reference proteome</keyword>
<dbReference type="SUPFAM" id="SSF51735">
    <property type="entry name" value="NAD(P)-binding Rossmann-fold domains"/>
    <property type="match status" value="1"/>
</dbReference>
<keyword evidence="1" id="KW-0560">Oxidoreductase</keyword>
<organism evidence="4 5">
    <name type="scientific">Curvularia clavata</name>
    <dbReference type="NCBI Taxonomy" id="95742"/>
    <lineage>
        <taxon>Eukaryota</taxon>
        <taxon>Fungi</taxon>
        <taxon>Dikarya</taxon>
        <taxon>Ascomycota</taxon>
        <taxon>Pezizomycotina</taxon>
        <taxon>Dothideomycetes</taxon>
        <taxon>Pleosporomycetidae</taxon>
        <taxon>Pleosporales</taxon>
        <taxon>Pleosporineae</taxon>
        <taxon>Pleosporaceae</taxon>
        <taxon>Curvularia</taxon>
    </lineage>
</organism>
<dbReference type="PANTHER" id="PTHR10366:SF562">
    <property type="entry name" value="ALDEHYDE REDUCTASE II (AFU_ORTHOLOGUE AFUA_1G11360)"/>
    <property type="match status" value="1"/>
</dbReference>
<dbReference type="PANTHER" id="PTHR10366">
    <property type="entry name" value="NAD DEPENDENT EPIMERASE/DEHYDRATASE"/>
    <property type="match status" value="1"/>
</dbReference>
<dbReference type="OrthoDB" id="2735536at2759"/>
<protein>
    <submittedName>
        <fullName evidence="4">Aldehyde reductase 2</fullName>
    </submittedName>
</protein>
<dbReference type="AlphaFoldDB" id="A0A9Q9DSU0"/>
<name>A0A9Q9DSU0_CURCL</name>
<reference evidence="4" key="1">
    <citation type="submission" date="2021-12" db="EMBL/GenBank/DDBJ databases">
        <title>Curvularia clavata genome.</title>
        <authorList>
            <person name="Cao Y."/>
        </authorList>
    </citation>
    <scope>NUCLEOTIDE SEQUENCE</scope>
    <source>
        <strain evidence="4">Yc1106</strain>
    </source>
</reference>
<dbReference type="VEuPathDB" id="FungiDB:yc1106_06302"/>
<evidence type="ECO:0000313" key="5">
    <source>
        <dbReference type="Proteomes" id="UP001056012"/>
    </source>
</evidence>
<comment type="similarity">
    <text evidence="2">Belongs to the NAD(P)-dependent epimerase/dehydratase family. Dihydroflavonol-4-reductase subfamily.</text>
</comment>
<proteinExistence type="inferred from homology"/>
<dbReference type="Proteomes" id="UP001056012">
    <property type="component" value="Chromosome 4"/>
</dbReference>
<evidence type="ECO:0000313" key="4">
    <source>
        <dbReference type="EMBL" id="USP79028.1"/>
    </source>
</evidence>
<dbReference type="EMBL" id="CP089277">
    <property type="protein sequence ID" value="USP79028.1"/>
    <property type="molecule type" value="Genomic_DNA"/>
</dbReference>
<feature type="domain" description="NAD-dependent epimerase/dehydratase" evidence="3">
    <location>
        <begin position="16"/>
        <end position="269"/>
    </location>
</feature>
<accession>A0A9Q9DSU0</accession>
<dbReference type="InterPro" id="IPR036291">
    <property type="entry name" value="NAD(P)-bd_dom_sf"/>
</dbReference>
<gene>
    <name evidence="4" type="ORF">yc1106_06302</name>
</gene>
<dbReference type="Pfam" id="PF01370">
    <property type="entry name" value="Epimerase"/>
    <property type="match status" value="1"/>
</dbReference>
<evidence type="ECO:0000256" key="1">
    <source>
        <dbReference type="ARBA" id="ARBA00023002"/>
    </source>
</evidence>
<evidence type="ECO:0000259" key="3">
    <source>
        <dbReference type="Pfam" id="PF01370"/>
    </source>
</evidence>
<dbReference type="FunFam" id="3.40.50.720:FF:000426">
    <property type="entry name" value="Aldehyde reductase 2"/>
    <property type="match status" value="1"/>
</dbReference>
<sequence>MPLPADQYAIPQGSVVLVTGVNGFIASHIADQFLQYGYKVRGTTRNTEKNAWLSTYFNEKYGPGSFEMVSVPDMVAPGAFVDAVKGAAAVVHTASIFTLDPNPHNVIPGSVTGTVNALEAAAKEPSVKRVVLTSSSLAATVPVPNDPNIKVTTETWNDMVVELAYRDDKGPPYEPERALPVYAASKTLAEKAAWKFMEEKKPNFIFNAVLPNMNFGATLDVTKQGHPSTSALVAELFKGNTTYLGGITPQYFVDVVDDALLHVAAVVHPGVQSERIFAFAEPINANSVLAVLRKLYPTRNFPADYQSERDLSEIVPRQRAEDLLKELGRNGWTSLEESVKKNTEDLV</sequence>